<evidence type="ECO:0000259" key="1">
    <source>
        <dbReference type="Pfam" id="PF01882"/>
    </source>
</evidence>
<dbReference type="OrthoDB" id="9776116at2"/>
<keyword evidence="3" id="KW-1185">Reference proteome</keyword>
<reference evidence="3" key="1">
    <citation type="submission" date="2015-11" db="EMBL/GenBank/DDBJ databases">
        <title>Draft Genome Sequence of the Radioresistant Bacterium Deinococcus grandis, Isolated from Freshwater Fish in Japan.</title>
        <authorList>
            <person name="Satoh K."/>
            <person name="Onodera T."/>
            <person name="Omoso K."/>
            <person name="Takeda-Yano K."/>
            <person name="Katayama T."/>
            <person name="Oono Y."/>
            <person name="Narumi I."/>
        </authorList>
    </citation>
    <scope>NUCLEOTIDE SEQUENCE [LARGE SCALE GENOMIC DNA]</scope>
    <source>
        <strain evidence="3">ATCC 43672</strain>
    </source>
</reference>
<dbReference type="InterPro" id="IPR002881">
    <property type="entry name" value="DUF58"/>
</dbReference>
<feature type="domain" description="DUF58" evidence="1">
    <location>
        <begin position="44"/>
        <end position="250"/>
    </location>
</feature>
<dbReference type="PANTHER" id="PTHR33608">
    <property type="entry name" value="BLL2464 PROTEIN"/>
    <property type="match status" value="1"/>
</dbReference>
<dbReference type="PANTHER" id="PTHR33608:SF6">
    <property type="entry name" value="BLL2464 PROTEIN"/>
    <property type="match status" value="1"/>
</dbReference>
<evidence type="ECO:0000313" key="2">
    <source>
        <dbReference type="EMBL" id="GAQ22076.1"/>
    </source>
</evidence>
<dbReference type="EMBL" id="BCMS01000001">
    <property type="protein sequence ID" value="GAQ22076.1"/>
    <property type="molecule type" value="Genomic_DNA"/>
</dbReference>
<dbReference type="Pfam" id="PF01882">
    <property type="entry name" value="DUF58"/>
    <property type="match status" value="1"/>
</dbReference>
<comment type="caution">
    <text evidence="2">The sequence shown here is derived from an EMBL/GenBank/DDBJ whole genome shotgun (WGS) entry which is preliminary data.</text>
</comment>
<accession>A0A100HJU0</accession>
<protein>
    <recommendedName>
        <fullName evidence="1">DUF58 domain-containing protein</fullName>
    </recommendedName>
</protein>
<evidence type="ECO:0000313" key="3">
    <source>
        <dbReference type="Proteomes" id="UP000056209"/>
    </source>
</evidence>
<proteinExistence type="predicted"/>
<dbReference type="Proteomes" id="UP000056209">
    <property type="component" value="Unassembled WGS sequence"/>
</dbReference>
<gene>
    <name evidence="2" type="ORF">DEIGR_102103</name>
</gene>
<dbReference type="RefSeq" id="WP_058976989.1">
    <property type="nucleotide sequence ID" value="NZ_BCMS01000001.1"/>
</dbReference>
<dbReference type="AlphaFoldDB" id="A0A100HJU0"/>
<organism evidence="2 3">
    <name type="scientific">Deinococcus grandis</name>
    <dbReference type="NCBI Taxonomy" id="57498"/>
    <lineage>
        <taxon>Bacteria</taxon>
        <taxon>Thermotogati</taxon>
        <taxon>Deinococcota</taxon>
        <taxon>Deinococci</taxon>
        <taxon>Deinococcales</taxon>
        <taxon>Deinococcaceae</taxon>
        <taxon>Deinococcus</taxon>
    </lineage>
</organism>
<name>A0A100HJU0_9DEIO</name>
<sequence length="290" mass="30631">MEFPPAAQQELARRRLTVRGAAHARGGAGERPTRARGAGLDFAEHRPYRPGDDIRTLDAAVTARTGQPVVREYVVTGQLPVLVVLDAGPGMRLHPRKWRLAQGLAAALAFTALSGGDRVQVVTAAETTRASGWLQGVNRAAHLLGFLGAVRPGARGSLPGALAHPATRAPRGTLTVLVSDFLHEQVPGALAGLPARGQEVLAAQVLDPLELDPAGLGRGVTRLLDVHGDEELTVTLDDAARRAYRAALADWNAALGAQVTRAGGRWLSVDAARPLEQVILRDLIARGVIR</sequence>